<evidence type="ECO:0000313" key="2">
    <source>
        <dbReference type="WBParaSite" id="PS1159_v2.g14343.t1"/>
    </source>
</evidence>
<accession>A0AC35F6M7</accession>
<protein>
    <submittedName>
        <fullName evidence="2">Uncharacterized protein</fullName>
    </submittedName>
</protein>
<evidence type="ECO:0000313" key="1">
    <source>
        <dbReference type="Proteomes" id="UP000887580"/>
    </source>
</evidence>
<dbReference type="WBParaSite" id="PS1159_v2.g14343.t1">
    <property type="protein sequence ID" value="PS1159_v2.g14343.t1"/>
    <property type="gene ID" value="PS1159_v2.g14343"/>
</dbReference>
<organism evidence="1 2">
    <name type="scientific">Panagrolaimus sp. PS1159</name>
    <dbReference type="NCBI Taxonomy" id="55785"/>
    <lineage>
        <taxon>Eukaryota</taxon>
        <taxon>Metazoa</taxon>
        <taxon>Ecdysozoa</taxon>
        <taxon>Nematoda</taxon>
        <taxon>Chromadorea</taxon>
        <taxon>Rhabditida</taxon>
        <taxon>Tylenchina</taxon>
        <taxon>Panagrolaimomorpha</taxon>
        <taxon>Panagrolaimoidea</taxon>
        <taxon>Panagrolaimidae</taxon>
        <taxon>Panagrolaimus</taxon>
    </lineage>
</organism>
<reference evidence="2" key="1">
    <citation type="submission" date="2022-11" db="UniProtKB">
        <authorList>
            <consortium name="WormBaseParasite"/>
        </authorList>
    </citation>
    <scope>IDENTIFICATION</scope>
</reference>
<sequence length="333" mass="38516">MSGFRDRYDDCVTQMQELAQSMKNTIIQHQKNPERVCRDNSLKILIKKTQNLLAEMTDCERGMDRLTQDLIWEKTKNERQIMKCNDKIKQSYIDINYRIDEICDKQQEISESEALIFSLEETLRQGQQANENRKEELKNTNEASFVSFLGGGVFAVGAIMMPLLSIPAAAAFGLSVKNAVEFESYKAQGEVNINEVRNRLENQRRERENLEEMNAHLEDDLFNVERQIEDLQFQIDESENSIANYQKSISVLTLCKKILTEWLLFLQDLDQSLGRIESYGSNYANIKDTTAFHDYLTFIKGIQANRILSMSSNMQSLENMGESEIIVMTKGYY</sequence>
<proteinExistence type="predicted"/>
<name>A0AC35F6M7_9BILA</name>
<dbReference type="Proteomes" id="UP000887580">
    <property type="component" value="Unplaced"/>
</dbReference>